<keyword evidence="4" id="KW-1185">Reference proteome</keyword>
<dbReference type="RefSeq" id="WP_173174422.1">
    <property type="nucleotide sequence ID" value="NZ_AP023189.1"/>
</dbReference>
<evidence type="ECO:0000313" key="2">
    <source>
        <dbReference type="EMBL" id="GJN52295.1"/>
    </source>
</evidence>
<dbReference type="EMBL" id="BQKM01000003">
    <property type="protein sequence ID" value="GJN52295.1"/>
    <property type="molecule type" value="Genomic_DNA"/>
</dbReference>
<name>A0A6J4E3J2_9PSED</name>
<dbReference type="AlphaFoldDB" id="A0A6J4E3J2"/>
<sequence length="100" mass="11032">MNDEQDLRRRLAAQPRPTPPADLAARIVARATAQPQRPGWRQRLQRALEQWRYGWQLKLASLALCGVLGLLAGHAGAPAGDADLEVAAQAMDQLLWTEEP</sequence>
<dbReference type="Proteomes" id="UP000509383">
    <property type="component" value="Chromosome"/>
</dbReference>
<gene>
    <name evidence="1" type="ORF">TUM18999_25380</name>
    <name evidence="2" type="ORF">TUM20286_20470</name>
</gene>
<proteinExistence type="predicted"/>
<dbReference type="Proteomes" id="UP001054892">
    <property type="component" value="Unassembled WGS sequence"/>
</dbReference>
<protein>
    <submittedName>
        <fullName evidence="1">Uncharacterized protein</fullName>
    </submittedName>
</protein>
<dbReference type="EMBL" id="AP023189">
    <property type="protein sequence ID" value="BCG24347.1"/>
    <property type="molecule type" value="Genomic_DNA"/>
</dbReference>
<evidence type="ECO:0000313" key="4">
    <source>
        <dbReference type="Proteomes" id="UP001054892"/>
    </source>
</evidence>
<organism evidence="1 3">
    <name type="scientific">Pseudomonas tohonis</name>
    <dbReference type="NCBI Taxonomy" id="2725477"/>
    <lineage>
        <taxon>Bacteria</taxon>
        <taxon>Pseudomonadati</taxon>
        <taxon>Pseudomonadota</taxon>
        <taxon>Gammaproteobacteria</taxon>
        <taxon>Pseudomonadales</taxon>
        <taxon>Pseudomonadaceae</taxon>
        <taxon>Pseudomonas</taxon>
    </lineage>
</organism>
<evidence type="ECO:0000313" key="1">
    <source>
        <dbReference type="EMBL" id="BCG24347.1"/>
    </source>
</evidence>
<reference evidence="1 3" key="1">
    <citation type="submission" date="2020-05" db="EMBL/GenBank/DDBJ databases">
        <title>Characterization of novel class B3 metallo-beta-lactamase from novel Pseudomonas species.</title>
        <authorList>
            <person name="Yamada K."/>
            <person name="Aoki K."/>
            <person name="Ishii Y."/>
        </authorList>
    </citation>
    <scope>NUCLEOTIDE SEQUENCE [LARGE SCALE GENOMIC DNA]</scope>
    <source>
        <strain evidence="1 3">TUM18999</strain>
        <strain evidence="2 4">TUM20286</strain>
    </source>
</reference>
<dbReference type="KEGG" id="ptw:TUM18999_25380"/>
<evidence type="ECO:0000313" key="3">
    <source>
        <dbReference type="Proteomes" id="UP000509383"/>
    </source>
</evidence>
<accession>A0A6J4E3J2</accession>